<evidence type="ECO:0000256" key="3">
    <source>
        <dbReference type="ARBA" id="ARBA00022737"/>
    </source>
</evidence>
<reference evidence="10" key="3">
    <citation type="submission" date="2025-09" db="UniProtKB">
        <authorList>
            <consortium name="Ensembl"/>
        </authorList>
    </citation>
    <scope>IDENTIFICATION</scope>
</reference>
<sequence length="923" mass="105012">MSSDGRNHSLTVVTDEQEDEGLYTGRAINDAGEIETSGKLFLQAAPQFHPGFPLKEKYYAGCGTSLRLHVVYIGRPIPQIMWFYGKKPLNSSENVIIENTESYTHLVVRNVQRKTNAGRYKVQLSNKFGTVDTVLRVEIQGIQDFNTYACKIDWSEVSEPIIPKSDTAPRAPLFKEELRDMTVKYKANATFVCKVVGHPKPVVKWYRSGKEILPDGEKIKVQEFKGGYYQLVISAADENDATVYQIRATNQEGSISTTVNLDIHLPDHLKGMGAVHAIRGEVVTIKIPCSGKPEPAITWQKGKDLIDNTAYHQVIVTRSFTSLVFLKGVQRKDAGYYIICAKNRFGMDKQTVELDVADIPDPPKDVKISDISRDSITLTWSPPANDGGSQIINYIVEKCPTSGDRWIRVAQTSEPQYTLINLFGKTKYQFRVIAENKFGLSDPSLPTEAVTTKEDTSIIRNYDEEVDEDREITKEEAPHSKLKNVPVQYQIAEEFARSGHFGIVHRCIEKVSKKTFMAKFIKVKGADRELVAREIETFNLARHKNILYLHESFDSLEEYVLIYEFISGVDIFERLGTANFDLTEQEIVRYMRQVCHALKFLHSLNYGHFDIRPDNIVYVTRRSTTVKIIEMGQARVLTPGDNLRIQFTAPEYYAPEIHRHDFVSTATDMWSVGVLAYVLLSGLNPFAAESKEKMIENISNVEYIFDGEAFKDVSVLAMDFVDRLLVKERKNRMTAAEALEHPWLKMKIENISNKVMKTLRHRRYYQSLVKKEWSTVVSGDDAEYTVLAHNKFGEDSCKARLTVTNPPVAQDVMRPMFKRLLANVECVEGESVRFELRVSGIPAPTLKWEKDGKPLEFRPQVEVVQEDVDCHVLHVRETLIEDSGTYRVTATNIAGSATCQATLKVERITYTRREFKSDEEKQK</sequence>
<reference evidence="10 11" key="1">
    <citation type="submission" date="2020-06" db="EMBL/GenBank/DDBJ databases">
        <authorList>
            <consortium name="Wellcome Sanger Institute Data Sharing"/>
        </authorList>
    </citation>
    <scope>NUCLEOTIDE SEQUENCE [LARGE SCALE GENOMIC DNA]</scope>
</reference>
<evidence type="ECO:0000259" key="8">
    <source>
        <dbReference type="PROSITE" id="PS50835"/>
    </source>
</evidence>
<dbReference type="FunFam" id="2.60.40.10:FF:001399">
    <property type="entry name" value="Titin a"/>
    <property type="match status" value="1"/>
</dbReference>
<evidence type="ECO:0000259" key="7">
    <source>
        <dbReference type="PROSITE" id="PS50011"/>
    </source>
</evidence>
<dbReference type="FunFam" id="2.60.40.10:FF:001229">
    <property type="entry name" value="titin isoform X1"/>
    <property type="match status" value="1"/>
</dbReference>
<dbReference type="FunFam" id="2.60.40.10:FF:001115">
    <property type="entry name" value="Titin b"/>
    <property type="match status" value="1"/>
</dbReference>
<dbReference type="FunFam" id="2.60.40.10:FF:000673">
    <property type="entry name" value="Titin a"/>
    <property type="match status" value="1"/>
</dbReference>
<dbReference type="Gene3D" id="3.30.200.20">
    <property type="entry name" value="Phosphorylase Kinase, domain 1"/>
    <property type="match status" value="1"/>
</dbReference>
<feature type="domain" description="Ig-like" evidence="8">
    <location>
        <begin position="169"/>
        <end position="262"/>
    </location>
</feature>
<feature type="domain" description="Fibronectin type-III" evidence="9">
    <location>
        <begin position="362"/>
        <end position="455"/>
    </location>
</feature>
<dbReference type="PROSITE" id="PS50011">
    <property type="entry name" value="PROTEIN_KINASE_DOM"/>
    <property type="match status" value="1"/>
</dbReference>
<dbReference type="PANTHER" id="PTHR47633">
    <property type="entry name" value="IMMUNOGLOBULIN"/>
    <property type="match status" value="1"/>
</dbReference>
<organism evidence="10 11">
    <name type="scientific">Denticeps clupeoides</name>
    <name type="common">denticle herring</name>
    <dbReference type="NCBI Taxonomy" id="299321"/>
    <lineage>
        <taxon>Eukaryota</taxon>
        <taxon>Metazoa</taxon>
        <taxon>Chordata</taxon>
        <taxon>Craniata</taxon>
        <taxon>Vertebrata</taxon>
        <taxon>Euteleostomi</taxon>
        <taxon>Actinopterygii</taxon>
        <taxon>Neopterygii</taxon>
        <taxon>Teleostei</taxon>
        <taxon>Clupei</taxon>
        <taxon>Clupeiformes</taxon>
        <taxon>Denticipitoidei</taxon>
        <taxon>Denticipitidae</taxon>
        <taxon>Denticeps</taxon>
    </lineage>
</organism>
<dbReference type="SUPFAM" id="SSF48726">
    <property type="entry name" value="Immunoglobulin"/>
    <property type="match status" value="4"/>
</dbReference>
<dbReference type="InterPro" id="IPR011009">
    <property type="entry name" value="Kinase-like_dom_sf"/>
</dbReference>
<keyword evidence="5" id="KW-1015">Disulfide bond</keyword>
<evidence type="ECO:0000313" key="10">
    <source>
        <dbReference type="Ensembl" id="ENSDCDP00010016329.1"/>
    </source>
</evidence>
<name>A0AAY4B5R6_9TELE</name>
<keyword evidence="6" id="KW-0393">Immunoglobulin domain</keyword>
<evidence type="ECO:0000313" key="11">
    <source>
        <dbReference type="Proteomes" id="UP000694580"/>
    </source>
</evidence>
<dbReference type="PROSITE" id="PS50835">
    <property type="entry name" value="IG_LIKE"/>
    <property type="match status" value="2"/>
</dbReference>
<dbReference type="PROSITE" id="PS00109">
    <property type="entry name" value="PROTEIN_KINASE_TYR"/>
    <property type="match status" value="1"/>
</dbReference>
<dbReference type="InterPro" id="IPR000719">
    <property type="entry name" value="Prot_kinase_dom"/>
</dbReference>
<dbReference type="SMART" id="SM00409">
    <property type="entry name" value="IG"/>
    <property type="match status" value="4"/>
</dbReference>
<dbReference type="InterPro" id="IPR013098">
    <property type="entry name" value="Ig_I-set"/>
</dbReference>
<dbReference type="PRINTS" id="PR00014">
    <property type="entry name" value="FNTYPEIII"/>
</dbReference>
<dbReference type="Pfam" id="PF00041">
    <property type="entry name" value="fn3"/>
    <property type="match status" value="1"/>
</dbReference>
<dbReference type="SMART" id="SM00408">
    <property type="entry name" value="IGc2"/>
    <property type="match status" value="4"/>
</dbReference>
<dbReference type="InterPro" id="IPR013783">
    <property type="entry name" value="Ig-like_fold"/>
</dbReference>
<comment type="similarity">
    <text evidence="1">Belongs to the protein kinase superfamily. CAMK Ser/Thr protein kinase family.</text>
</comment>
<dbReference type="SMART" id="SM00060">
    <property type="entry name" value="FN3"/>
    <property type="match status" value="1"/>
</dbReference>
<dbReference type="Ensembl" id="ENSDCDT00010017335.1">
    <property type="protein sequence ID" value="ENSDCDP00010016329.1"/>
    <property type="gene ID" value="ENSDCDG00010007530.1"/>
</dbReference>
<evidence type="ECO:0000256" key="6">
    <source>
        <dbReference type="ARBA" id="ARBA00023319"/>
    </source>
</evidence>
<dbReference type="FunFam" id="1.10.510.10:FF:000329">
    <property type="entry name" value="Titin a"/>
    <property type="match status" value="1"/>
</dbReference>
<evidence type="ECO:0000256" key="1">
    <source>
        <dbReference type="ARBA" id="ARBA00006692"/>
    </source>
</evidence>
<feature type="domain" description="Protein kinase" evidence="7">
    <location>
        <begin position="490"/>
        <end position="744"/>
    </location>
</feature>
<dbReference type="InterPro" id="IPR036179">
    <property type="entry name" value="Ig-like_dom_sf"/>
</dbReference>
<dbReference type="CDD" id="cd00063">
    <property type="entry name" value="FN3"/>
    <property type="match status" value="1"/>
</dbReference>
<dbReference type="InterPro" id="IPR008266">
    <property type="entry name" value="Tyr_kinase_AS"/>
</dbReference>
<feature type="domain" description="Ig-like" evidence="8">
    <location>
        <begin position="815"/>
        <end position="904"/>
    </location>
</feature>
<dbReference type="InterPro" id="IPR003599">
    <property type="entry name" value="Ig_sub"/>
</dbReference>
<evidence type="ECO:0000256" key="4">
    <source>
        <dbReference type="ARBA" id="ARBA00022777"/>
    </source>
</evidence>
<dbReference type="PANTHER" id="PTHR47633:SF7">
    <property type="entry name" value="TITIN HOMOLOG"/>
    <property type="match status" value="1"/>
</dbReference>
<dbReference type="InterPro" id="IPR003961">
    <property type="entry name" value="FN3_dom"/>
</dbReference>
<dbReference type="GO" id="GO:0005524">
    <property type="term" value="F:ATP binding"/>
    <property type="evidence" value="ECO:0007669"/>
    <property type="project" value="InterPro"/>
</dbReference>
<evidence type="ECO:0000256" key="2">
    <source>
        <dbReference type="ARBA" id="ARBA00022679"/>
    </source>
</evidence>
<dbReference type="Gene3D" id="2.60.40.10">
    <property type="entry name" value="Immunoglobulins"/>
    <property type="match status" value="5"/>
</dbReference>
<dbReference type="InterPro" id="IPR036116">
    <property type="entry name" value="FN3_sf"/>
</dbReference>
<keyword evidence="4" id="KW-0418">Kinase</keyword>
<dbReference type="GeneTree" id="ENSGT01150000286978"/>
<dbReference type="Proteomes" id="UP000694580">
    <property type="component" value="Chromosome 9"/>
</dbReference>
<dbReference type="InterPro" id="IPR007110">
    <property type="entry name" value="Ig-like_dom"/>
</dbReference>
<evidence type="ECO:0000256" key="5">
    <source>
        <dbReference type="ARBA" id="ARBA00023157"/>
    </source>
</evidence>
<protein>
    <submittedName>
        <fullName evidence="10">Uncharacterized protein</fullName>
    </submittedName>
</protein>
<reference evidence="10" key="2">
    <citation type="submission" date="2025-08" db="UniProtKB">
        <authorList>
            <consortium name="Ensembl"/>
        </authorList>
    </citation>
    <scope>IDENTIFICATION</scope>
</reference>
<dbReference type="Gene3D" id="1.10.510.10">
    <property type="entry name" value="Transferase(Phosphotransferase) domain 1"/>
    <property type="match status" value="1"/>
</dbReference>
<keyword evidence="3" id="KW-0677">Repeat</keyword>
<dbReference type="Pfam" id="PF00069">
    <property type="entry name" value="Pkinase"/>
    <property type="match status" value="1"/>
</dbReference>
<keyword evidence="11" id="KW-1185">Reference proteome</keyword>
<dbReference type="SUPFAM" id="SSF56112">
    <property type="entry name" value="Protein kinase-like (PK-like)"/>
    <property type="match status" value="1"/>
</dbReference>
<dbReference type="PROSITE" id="PS50853">
    <property type="entry name" value="FN3"/>
    <property type="match status" value="1"/>
</dbReference>
<accession>A0AAY4B5R6</accession>
<proteinExistence type="inferred from homology"/>
<evidence type="ECO:0000259" key="9">
    <source>
        <dbReference type="PROSITE" id="PS50853"/>
    </source>
</evidence>
<dbReference type="SUPFAM" id="SSF49265">
    <property type="entry name" value="Fibronectin type III"/>
    <property type="match status" value="1"/>
</dbReference>
<dbReference type="Pfam" id="PF07679">
    <property type="entry name" value="I-set"/>
    <property type="match status" value="4"/>
</dbReference>
<dbReference type="AlphaFoldDB" id="A0AAY4B5R6"/>
<dbReference type="InterPro" id="IPR003598">
    <property type="entry name" value="Ig_sub2"/>
</dbReference>
<keyword evidence="2" id="KW-0808">Transferase</keyword>
<dbReference type="FunFam" id="2.60.40.10:FF:000127">
    <property type="entry name" value="titin isoform X1"/>
    <property type="match status" value="1"/>
</dbReference>
<dbReference type="GO" id="GO:0004672">
    <property type="term" value="F:protein kinase activity"/>
    <property type="evidence" value="ECO:0007669"/>
    <property type="project" value="InterPro"/>
</dbReference>